<protein>
    <submittedName>
        <fullName evidence="1">Uncharacterized protein</fullName>
    </submittedName>
</protein>
<dbReference type="Proteomes" id="UP001179614">
    <property type="component" value="Chromosome"/>
</dbReference>
<name>A0ABY7MJQ5_9BRAD</name>
<dbReference type="EMBL" id="CP089391">
    <property type="protein sequence ID" value="WBL77846.1"/>
    <property type="molecule type" value="Genomic_DNA"/>
</dbReference>
<reference evidence="1" key="1">
    <citation type="submission" date="2021-12" db="EMBL/GenBank/DDBJ databases">
        <title>Bradyrhizobium xenonodulans sp. nov.</title>
        <authorList>
            <person name="Claassens R."/>
            <person name="Venter S.N."/>
            <person name="Beukes C.W."/>
            <person name="Stepkowski T."/>
            <person name="Steenkamp E.T."/>
        </authorList>
    </citation>
    <scope>NUCLEOTIDE SEQUENCE</scope>
    <source>
        <strain evidence="1">14AB</strain>
    </source>
</reference>
<organism evidence="1 2">
    <name type="scientific">Bradyrhizobium xenonodulans</name>
    <dbReference type="NCBI Taxonomy" id="2736875"/>
    <lineage>
        <taxon>Bacteria</taxon>
        <taxon>Pseudomonadati</taxon>
        <taxon>Pseudomonadota</taxon>
        <taxon>Alphaproteobacteria</taxon>
        <taxon>Hyphomicrobiales</taxon>
        <taxon>Nitrobacteraceae</taxon>
        <taxon>Bradyrhizobium</taxon>
    </lineage>
</organism>
<accession>A0ABY7MJQ5</accession>
<sequence length="96" mass="10786">MADFEKRSKNMRAWLELVVSRKCASRHLERGHVLGGRNTKVYRSRSASGSSACQAITPHPSWTATENMNFGKVRWLVLAKKRARTTLVEGGAEGYH</sequence>
<dbReference type="RefSeq" id="WP_270163138.1">
    <property type="nucleotide sequence ID" value="NZ_CP089391.1"/>
</dbReference>
<evidence type="ECO:0000313" key="2">
    <source>
        <dbReference type="Proteomes" id="UP001179614"/>
    </source>
</evidence>
<evidence type="ECO:0000313" key="1">
    <source>
        <dbReference type="EMBL" id="WBL77846.1"/>
    </source>
</evidence>
<keyword evidence="2" id="KW-1185">Reference proteome</keyword>
<gene>
    <name evidence="1" type="ORF">I3J27_33410</name>
</gene>
<proteinExistence type="predicted"/>